<evidence type="ECO:0000256" key="1">
    <source>
        <dbReference type="ARBA" id="ARBA00022723"/>
    </source>
</evidence>
<dbReference type="OrthoDB" id="7513at2157"/>
<comment type="similarity">
    <text evidence="4">Belongs to the cyclic nucleotide phosphodiesterase class-III family.</text>
</comment>
<feature type="region of interest" description="Disordered" evidence="5">
    <location>
        <begin position="1"/>
        <end position="22"/>
    </location>
</feature>
<dbReference type="PANTHER" id="PTHR42988:SF2">
    <property type="entry name" value="CYCLIC NUCLEOTIDE PHOSPHODIESTERASE CBUA0032-RELATED"/>
    <property type="match status" value="1"/>
</dbReference>
<keyword evidence="2" id="KW-0378">Hydrolase</keyword>
<evidence type="ECO:0000256" key="2">
    <source>
        <dbReference type="ARBA" id="ARBA00022801"/>
    </source>
</evidence>
<feature type="domain" description="Calcineurin-like phosphoesterase" evidence="6">
    <location>
        <begin position="36"/>
        <end position="231"/>
    </location>
</feature>
<dbReference type="Proteomes" id="UP000198856">
    <property type="component" value="Unassembled WGS sequence"/>
</dbReference>
<sequence>MFSENGAGDHSGQPLFPDNGGATLARFDRPRGSGTTVAVLSDPHVTPTARGSATLYHRTKQRFQMAVADAHRLDVDGTVVAGDLTKDGSGHEYRLGDTLVGTLPEPRLVVPGDHDLGPARELETGGAFARRYGHRRYPTAIQMGDLAVCGLDSTRPAAAHSGGILRSDPRQRPDAAGPRIAVLHHQLAPLPEPFEGAVPESEYRVQNPAATADALAAAGVDLVITGHLHWPFATTYRGLNVVSAPGCSTFPPGYLLVRVDSRGTTVSLVSLAGERGLAEAYDYTLEDDARGDPVRSAVRDGYFGTFPQVDEQTGSGDETPLSDPGPWSAEQSG</sequence>
<accession>A0A1G8YFW5</accession>
<dbReference type="Gene3D" id="3.60.21.10">
    <property type="match status" value="1"/>
</dbReference>
<keyword evidence="1" id="KW-0479">Metal-binding</keyword>
<dbReference type="SUPFAM" id="SSF56300">
    <property type="entry name" value="Metallo-dependent phosphatases"/>
    <property type="match status" value="1"/>
</dbReference>
<name>A0A1G8YFW5_9EURY</name>
<dbReference type="GO" id="GO:0046872">
    <property type="term" value="F:metal ion binding"/>
    <property type="evidence" value="ECO:0007669"/>
    <property type="project" value="UniProtKB-KW"/>
</dbReference>
<keyword evidence="3" id="KW-0408">Iron</keyword>
<protein>
    <submittedName>
        <fullName evidence="7">3',5'-cyclic AMP phosphodiesterase CpdA</fullName>
    </submittedName>
</protein>
<dbReference type="InterPro" id="IPR004843">
    <property type="entry name" value="Calcineurin-like_PHP"/>
</dbReference>
<dbReference type="RefSeq" id="WP_092704054.1">
    <property type="nucleotide sequence ID" value="NZ_FNFC01000014.1"/>
</dbReference>
<keyword evidence="8" id="KW-1185">Reference proteome</keyword>
<feature type="region of interest" description="Disordered" evidence="5">
    <location>
        <begin position="305"/>
        <end position="333"/>
    </location>
</feature>
<evidence type="ECO:0000313" key="7">
    <source>
        <dbReference type="EMBL" id="SDK01718.1"/>
    </source>
</evidence>
<evidence type="ECO:0000313" key="8">
    <source>
        <dbReference type="Proteomes" id="UP000198856"/>
    </source>
</evidence>
<dbReference type="InterPro" id="IPR029052">
    <property type="entry name" value="Metallo-depent_PP-like"/>
</dbReference>
<dbReference type="AlphaFoldDB" id="A0A1G8YFW5"/>
<dbReference type="EMBL" id="FNFC01000014">
    <property type="protein sequence ID" value="SDK01718.1"/>
    <property type="molecule type" value="Genomic_DNA"/>
</dbReference>
<evidence type="ECO:0000259" key="6">
    <source>
        <dbReference type="Pfam" id="PF00149"/>
    </source>
</evidence>
<dbReference type="PANTHER" id="PTHR42988">
    <property type="entry name" value="PHOSPHOHYDROLASE"/>
    <property type="match status" value="1"/>
</dbReference>
<dbReference type="Pfam" id="PF00149">
    <property type="entry name" value="Metallophos"/>
    <property type="match status" value="1"/>
</dbReference>
<evidence type="ECO:0000256" key="5">
    <source>
        <dbReference type="SAM" id="MobiDB-lite"/>
    </source>
</evidence>
<organism evidence="7 8">
    <name type="scientific">Halovenus aranensis</name>
    <dbReference type="NCBI Taxonomy" id="890420"/>
    <lineage>
        <taxon>Archaea</taxon>
        <taxon>Methanobacteriati</taxon>
        <taxon>Methanobacteriota</taxon>
        <taxon>Stenosarchaea group</taxon>
        <taxon>Halobacteria</taxon>
        <taxon>Halobacteriales</taxon>
        <taxon>Haloarculaceae</taxon>
        <taxon>Halovenus</taxon>
    </lineage>
</organism>
<dbReference type="InterPro" id="IPR050884">
    <property type="entry name" value="CNP_phosphodiesterase-III"/>
</dbReference>
<evidence type="ECO:0000256" key="3">
    <source>
        <dbReference type="ARBA" id="ARBA00023004"/>
    </source>
</evidence>
<gene>
    <name evidence="7" type="ORF">SAMN05216226_11485</name>
</gene>
<dbReference type="GO" id="GO:0016787">
    <property type="term" value="F:hydrolase activity"/>
    <property type="evidence" value="ECO:0007669"/>
    <property type="project" value="UniProtKB-KW"/>
</dbReference>
<dbReference type="STRING" id="890420.SAMN05216226_11485"/>
<proteinExistence type="inferred from homology"/>
<evidence type="ECO:0000256" key="4">
    <source>
        <dbReference type="ARBA" id="ARBA00025742"/>
    </source>
</evidence>
<reference evidence="7 8" key="1">
    <citation type="submission" date="2016-10" db="EMBL/GenBank/DDBJ databases">
        <authorList>
            <person name="de Groot N.N."/>
        </authorList>
    </citation>
    <scope>NUCLEOTIDE SEQUENCE [LARGE SCALE GENOMIC DNA]</scope>
    <source>
        <strain evidence="7 8">IBRC-M10015</strain>
    </source>
</reference>